<dbReference type="PROSITE" id="PS00608">
    <property type="entry name" value="GLYCOSYL_HYDROL_F2_2"/>
    <property type="match status" value="1"/>
</dbReference>
<dbReference type="Pfam" id="PF16353">
    <property type="entry name" value="LacZ_4"/>
    <property type="match status" value="1"/>
</dbReference>
<dbReference type="GO" id="GO:0004565">
    <property type="term" value="F:beta-galactosidase activity"/>
    <property type="evidence" value="ECO:0007669"/>
    <property type="project" value="UniProtKB-EC"/>
</dbReference>
<dbReference type="AlphaFoldDB" id="A0A381U6A9"/>
<dbReference type="EMBL" id="UINC01005746">
    <property type="protein sequence ID" value="SVA23291.1"/>
    <property type="molecule type" value="Genomic_DNA"/>
</dbReference>
<feature type="domain" description="Beta galactosidase small chain/" evidence="7">
    <location>
        <begin position="761"/>
        <end position="1046"/>
    </location>
</feature>
<evidence type="ECO:0000256" key="5">
    <source>
        <dbReference type="ARBA" id="ARBA00023295"/>
    </source>
</evidence>
<gene>
    <name evidence="8" type="ORF">METZ01_LOCUS76145</name>
</gene>
<dbReference type="PROSITE" id="PS00719">
    <property type="entry name" value="GLYCOSYL_HYDROL_F2_1"/>
    <property type="match status" value="1"/>
</dbReference>
<dbReference type="InterPro" id="IPR006101">
    <property type="entry name" value="Glyco_hydro_2"/>
</dbReference>
<dbReference type="InterPro" id="IPR032312">
    <property type="entry name" value="LacZ_4"/>
</dbReference>
<keyword evidence="4" id="KW-0378">Hydrolase</keyword>
<evidence type="ECO:0000313" key="8">
    <source>
        <dbReference type="EMBL" id="SVA23291.1"/>
    </source>
</evidence>
<evidence type="ECO:0000256" key="2">
    <source>
        <dbReference type="ARBA" id="ARBA00007401"/>
    </source>
</evidence>
<dbReference type="Gene3D" id="2.60.40.10">
    <property type="entry name" value="Immunoglobulins"/>
    <property type="match status" value="2"/>
</dbReference>
<sequence length="1067" mass="123579">MTLNKAQNPPEIKDPSIYEINKEPARATFFHFESKALAKTDNPSQSDYYQSLNGTWKFHWVRKPDERPKEFYKVDYDDSEWVDFPVPANWEINGFGIPIYVNIPYEFTSSPKPPAIPDNYNPVGSYRQHFNIPNDWSDRRIVLHFGAVKSAFFLWINGKKVGYSQGSKLPAEFDITEFVHSEENLLAMEVYRWSDGTYLECQDFWRISGIERDVYLYAEPTIRITDFWAKTPLDKTYVNGEFDLDVQLANDSVEDEKITIHTELLNPNGRRVFNRTERVAINKKSTLDYNIQKTIKRVARWTEETPNLYRLNINLKKGHVVIASITEQIGFRTIEVTDGQLLVNGQPILIKGVNRHEHDPLTGHVLSRGSMEKDILLMKQFNINTVRTSHYPNDPYWYDLCDKYGLYVIDEANIESHGIGYHPDKTLGNKPEWMGAHLSRIQRMVERDKNHPSIIMWSMGNEAGDGVNFIAGSNLIHERDPSRPVHYERALARDHVDIYSPMYPGISELEKWASKEHKRPLIMCEYMHAMGNSLGGMSDYWKTIRKHPQLQGGCIWDWVDQGLLEKTDDGKQYFAYGGDYGPPNTPSDGNFLINGLVQPDRKPNPHFYEAKKAYQDFLIKPIDPSLFEIEITNEHFFTNSDEFEISWFIKSNGNVLKFKVLDDLHLEPQEKINIIVPIDEIETESGVEYFLEFEFRTKEEKGLVPKGHIVAWEQFSLFKFSELYSFSKILNEATINKDHSFKESQEFPIFKSVNEKKDRVEIIGKDFAVVFSKETGTIESWKWEGKELLLKGLQPNFWRTPIDNDFGNQMPKRMEVWRYASDKKNIIEINSNSSESIVSFSVKFEYPTISSYGYLNYMVCGDGRIIVSHMFETENKKLSNLPKFGLSTEIPREFDNMTWFGRGPHESYIDRKASTKVDIFSGKVEDQYHPYVRPQENGNKIDVRWSTFRNDDGAGLMVHGLISLNASHFRLGDYDDGLGKSKSGATGHMGTTKQQRHTYDMVTRDLISLDIDQLQMGIGGEDSWGAQPLLKHQIKPNNFHYEFTLFPLSQNSDPINIVKKEIQNRIQ</sequence>
<dbReference type="InterPro" id="IPR036156">
    <property type="entry name" value="Beta-gal/glucu_dom_sf"/>
</dbReference>
<dbReference type="InterPro" id="IPR006103">
    <property type="entry name" value="Glyco_hydro_2_cat"/>
</dbReference>
<dbReference type="Pfam" id="PF02836">
    <property type="entry name" value="Glyco_hydro_2_C"/>
    <property type="match status" value="1"/>
</dbReference>
<dbReference type="InterPro" id="IPR017853">
    <property type="entry name" value="GH"/>
</dbReference>
<dbReference type="InterPro" id="IPR013783">
    <property type="entry name" value="Ig-like_fold"/>
</dbReference>
<accession>A0A381U6A9</accession>
<dbReference type="SUPFAM" id="SSF74650">
    <property type="entry name" value="Galactose mutarotase-like"/>
    <property type="match status" value="1"/>
</dbReference>
<dbReference type="FunFam" id="3.20.20.80:FF:000121">
    <property type="entry name" value="Beta-galactosidase"/>
    <property type="match status" value="1"/>
</dbReference>
<dbReference type="Gene3D" id="2.60.120.260">
    <property type="entry name" value="Galactose-binding domain-like"/>
    <property type="match status" value="1"/>
</dbReference>
<dbReference type="SUPFAM" id="SSF51445">
    <property type="entry name" value="(Trans)glycosidases"/>
    <property type="match status" value="1"/>
</dbReference>
<dbReference type="PANTHER" id="PTHR46323:SF2">
    <property type="entry name" value="BETA-GALACTOSIDASE"/>
    <property type="match status" value="1"/>
</dbReference>
<dbReference type="Pfam" id="PF02929">
    <property type="entry name" value="Bgal_small_N"/>
    <property type="match status" value="1"/>
</dbReference>
<evidence type="ECO:0000256" key="3">
    <source>
        <dbReference type="ARBA" id="ARBA00012756"/>
    </source>
</evidence>
<dbReference type="InterPro" id="IPR011013">
    <property type="entry name" value="Gal_mutarotase_sf_dom"/>
</dbReference>
<evidence type="ECO:0000259" key="7">
    <source>
        <dbReference type="SMART" id="SM01038"/>
    </source>
</evidence>
<dbReference type="InterPro" id="IPR023230">
    <property type="entry name" value="Glyco_hydro_2_CS"/>
</dbReference>
<dbReference type="Pfam" id="PF02837">
    <property type="entry name" value="Glyco_hydro_2_N"/>
    <property type="match status" value="1"/>
</dbReference>
<dbReference type="PRINTS" id="PR00132">
    <property type="entry name" value="GLHYDRLASE2"/>
</dbReference>
<dbReference type="InterPro" id="IPR006102">
    <property type="entry name" value="Ig-like_GH2"/>
</dbReference>
<name>A0A381U6A9_9ZZZZ</name>
<proteinExistence type="inferred from homology"/>
<dbReference type="Pfam" id="PF00703">
    <property type="entry name" value="Glyco_hydro_2"/>
    <property type="match status" value="1"/>
</dbReference>
<dbReference type="InterPro" id="IPR006104">
    <property type="entry name" value="Glyco_hydro_2_N"/>
</dbReference>
<evidence type="ECO:0000256" key="6">
    <source>
        <dbReference type="ARBA" id="ARBA00032230"/>
    </source>
</evidence>
<dbReference type="InterPro" id="IPR023232">
    <property type="entry name" value="Glyco_hydro_2_AS"/>
</dbReference>
<comment type="catalytic activity">
    <reaction evidence="1">
        <text>Hydrolysis of terminal non-reducing beta-D-galactose residues in beta-D-galactosides.</text>
        <dbReference type="EC" id="3.2.1.23"/>
    </reaction>
</comment>
<dbReference type="InterPro" id="IPR014718">
    <property type="entry name" value="GH-type_carb-bd"/>
</dbReference>
<dbReference type="PANTHER" id="PTHR46323">
    <property type="entry name" value="BETA-GALACTOSIDASE"/>
    <property type="match status" value="1"/>
</dbReference>
<evidence type="ECO:0000256" key="4">
    <source>
        <dbReference type="ARBA" id="ARBA00022801"/>
    </source>
</evidence>
<dbReference type="SUPFAM" id="SSF49303">
    <property type="entry name" value="beta-Galactosidase/glucuronidase domain"/>
    <property type="match status" value="2"/>
</dbReference>
<dbReference type="InterPro" id="IPR050347">
    <property type="entry name" value="Bact_Beta-galactosidase"/>
</dbReference>
<dbReference type="GO" id="GO:0009341">
    <property type="term" value="C:beta-galactosidase complex"/>
    <property type="evidence" value="ECO:0007669"/>
    <property type="project" value="InterPro"/>
</dbReference>
<dbReference type="InterPro" id="IPR008979">
    <property type="entry name" value="Galactose-bd-like_sf"/>
</dbReference>
<reference evidence="8" key="1">
    <citation type="submission" date="2018-05" db="EMBL/GenBank/DDBJ databases">
        <authorList>
            <person name="Lanie J.A."/>
            <person name="Ng W.-L."/>
            <person name="Kazmierczak K.M."/>
            <person name="Andrzejewski T.M."/>
            <person name="Davidsen T.M."/>
            <person name="Wayne K.J."/>
            <person name="Tettelin H."/>
            <person name="Glass J.I."/>
            <person name="Rusch D."/>
            <person name="Podicherti R."/>
            <person name="Tsui H.-C.T."/>
            <person name="Winkler M.E."/>
        </authorList>
    </citation>
    <scope>NUCLEOTIDE SEQUENCE</scope>
</reference>
<protein>
    <recommendedName>
        <fullName evidence="3">beta-galactosidase</fullName>
        <ecNumber evidence="3">3.2.1.23</ecNumber>
    </recommendedName>
    <alternativeName>
        <fullName evidence="6">Lactase</fullName>
    </alternativeName>
</protein>
<evidence type="ECO:0000256" key="1">
    <source>
        <dbReference type="ARBA" id="ARBA00001412"/>
    </source>
</evidence>
<dbReference type="SMART" id="SM01038">
    <property type="entry name" value="Bgal_small_N"/>
    <property type="match status" value="1"/>
</dbReference>
<comment type="similarity">
    <text evidence="2">Belongs to the glycosyl hydrolase 2 family.</text>
</comment>
<dbReference type="SUPFAM" id="SSF49785">
    <property type="entry name" value="Galactose-binding domain-like"/>
    <property type="match status" value="1"/>
</dbReference>
<organism evidence="8">
    <name type="scientific">marine metagenome</name>
    <dbReference type="NCBI Taxonomy" id="408172"/>
    <lineage>
        <taxon>unclassified sequences</taxon>
        <taxon>metagenomes</taxon>
        <taxon>ecological metagenomes</taxon>
    </lineage>
</organism>
<keyword evidence="5" id="KW-0326">Glycosidase</keyword>
<dbReference type="GO" id="GO:0005990">
    <property type="term" value="P:lactose catabolic process"/>
    <property type="evidence" value="ECO:0007669"/>
    <property type="project" value="TreeGrafter"/>
</dbReference>
<dbReference type="Gene3D" id="2.70.98.10">
    <property type="match status" value="1"/>
</dbReference>
<dbReference type="EC" id="3.2.1.23" evidence="3"/>
<dbReference type="InterPro" id="IPR004199">
    <property type="entry name" value="B-gal_small/dom_5"/>
</dbReference>
<dbReference type="Gene3D" id="3.20.20.80">
    <property type="entry name" value="Glycosidases"/>
    <property type="match status" value="1"/>
</dbReference>
<dbReference type="GO" id="GO:0030246">
    <property type="term" value="F:carbohydrate binding"/>
    <property type="evidence" value="ECO:0007669"/>
    <property type="project" value="InterPro"/>
</dbReference>